<evidence type="ECO:0000259" key="6">
    <source>
        <dbReference type="Pfam" id="PF09864"/>
    </source>
</evidence>
<sequence length="230" mass="25091">MHRFRLAPLALLSILALSACSEEPPAATASSDGKPVADPGPLTVLYRCAPEQGEPFEFLAQYHQDALGLWLPDRFGLPYQQLPQVISASGARFENDQALVWNKGDTALLEVAGRSYGECREDRHAGLLEAARLRGVTLRATGNEPGWLLEAGPGSRLGFSYDYGNHQLELNDARPLDEGDGLVAGDGERRLEVRIEPGPCLDTMSDQSFPLRVEVRLDGERYSGCGTRLD</sequence>
<dbReference type="OrthoDB" id="5348860at2"/>
<organism evidence="7 8">
    <name type="scientific">Zobellella taiwanensis</name>
    <dbReference type="NCBI Taxonomy" id="347535"/>
    <lineage>
        <taxon>Bacteria</taxon>
        <taxon>Pseudomonadati</taxon>
        <taxon>Pseudomonadota</taxon>
        <taxon>Gammaproteobacteria</taxon>
        <taxon>Aeromonadales</taxon>
        <taxon>Aeromonadaceae</taxon>
        <taxon>Zobellella</taxon>
    </lineage>
</organism>
<evidence type="ECO:0000256" key="2">
    <source>
        <dbReference type="ARBA" id="ARBA00023136"/>
    </source>
</evidence>
<keyword evidence="8" id="KW-1185">Reference proteome</keyword>
<protein>
    <recommendedName>
        <fullName evidence="6">C-type lysozyme inhibitor domain-containing protein</fullName>
    </recommendedName>
</protein>
<keyword evidence="4" id="KW-0449">Lipoprotein</keyword>
<dbReference type="EMBL" id="PXYH01000011">
    <property type="protein sequence ID" value="PSJ42526.1"/>
    <property type="molecule type" value="Genomic_DNA"/>
</dbReference>
<keyword evidence="2" id="KW-0472">Membrane</keyword>
<dbReference type="Pfam" id="PF09864">
    <property type="entry name" value="MliC"/>
    <property type="match status" value="1"/>
</dbReference>
<feature type="domain" description="C-type lysozyme inhibitor" evidence="6">
    <location>
        <begin position="79"/>
        <end position="114"/>
    </location>
</feature>
<evidence type="ECO:0000256" key="5">
    <source>
        <dbReference type="SAM" id="SignalP"/>
    </source>
</evidence>
<reference evidence="7 8" key="1">
    <citation type="submission" date="2018-03" db="EMBL/GenBank/DDBJ databases">
        <title>The draft genome of Zobellella taiwanensis JCM 13381.</title>
        <authorList>
            <person name="Liu L."/>
            <person name="Li L."/>
            <person name="Wang T."/>
            <person name="Zhang X."/>
            <person name="Liang L."/>
        </authorList>
    </citation>
    <scope>NUCLEOTIDE SEQUENCE [LARGE SCALE GENOMIC DNA]</scope>
    <source>
        <strain evidence="7 8">JCM 13381</strain>
    </source>
</reference>
<evidence type="ECO:0000256" key="4">
    <source>
        <dbReference type="ARBA" id="ARBA00023288"/>
    </source>
</evidence>
<dbReference type="InterPro" id="IPR036328">
    <property type="entry name" value="MliC_sf"/>
</dbReference>
<evidence type="ECO:0000256" key="3">
    <source>
        <dbReference type="ARBA" id="ARBA00023139"/>
    </source>
</evidence>
<dbReference type="SUPFAM" id="SSF141488">
    <property type="entry name" value="YdhA-like"/>
    <property type="match status" value="1"/>
</dbReference>
<keyword evidence="3" id="KW-0564">Palmitate</keyword>
<feature type="signal peptide" evidence="5">
    <location>
        <begin position="1"/>
        <end position="21"/>
    </location>
</feature>
<gene>
    <name evidence="7" type="ORF">C7I36_09605</name>
</gene>
<comment type="caution">
    <text evidence="7">The sequence shown here is derived from an EMBL/GenBank/DDBJ whole genome shotgun (WGS) entry which is preliminary data.</text>
</comment>
<evidence type="ECO:0000313" key="8">
    <source>
        <dbReference type="Proteomes" id="UP000242181"/>
    </source>
</evidence>
<accession>A0A2P7QX28</accession>
<dbReference type="Gene3D" id="2.40.128.200">
    <property type="match status" value="1"/>
</dbReference>
<dbReference type="PROSITE" id="PS51257">
    <property type="entry name" value="PROKAR_LIPOPROTEIN"/>
    <property type="match status" value="1"/>
</dbReference>
<proteinExistence type="predicted"/>
<evidence type="ECO:0000313" key="7">
    <source>
        <dbReference type="EMBL" id="PSJ42526.1"/>
    </source>
</evidence>
<keyword evidence="1 5" id="KW-0732">Signal</keyword>
<dbReference type="Proteomes" id="UP000242181">
    <property type="component" value="Unassembled WGS sequence"/>
</dbReference>
<evidence type="ECO:0000256" key="1">
    <source>
        <dbReference type="ARBA" id="ARBA00022729"/>
    </source>
</evidence>
<dbReference type="RefSeq" id="WP_106453499.1">
    <property type="nucleotide sequence ID" value="NZ_PXYH01000011.1"/>
</dbReference>
<feature type="chain" id="PRO_5015135871" description="C-type lysozyme inhibitor domain-containing protein" evidence="5">
    <location>
        <begin position="22"/>
        <end position="230"/>
    </location>
</feature>
<dbReference type="AlphaFoldDB" id="A0A2P7QX28"/>
<dbReference type="InterPro" id="IPR018660">
    <property type="entry name" value="MliC"/>
</dbReference>
<name>A0A2P7QX28_9GAMM</name>